<comment type="catalytic activity">
    <reaction evidence="18">
        <text>D-threo-isocitrate = glyoxylate + succinate</text>
        <dbReference type="Rhea" id="RHEA:13245"/>
        <dbReference type="ChEBI" id="CHEBI:15562"/>
        <dbReference type="ChEBI" id="CHEBI:30031"/>
        <dbReference type="ChEBI" id="CHEBI:36655"/>
        <dbReference type="EC" id="4.1.3.1"/>
    </reaction>
</comment>
<feature type="compositionally biased region" description="Polar residues" evidence="22">
    <location>
        <begin position="917"/>
        <end position="926"/>
    </location>
</feature>
<dbReference type="GeneID" id="67015945"/>
<keyword evidence="17" id="KW-0456">Lyase</keyword>
<feature type="domain" description="Rhodopsin" evidence="24">
    <location>
        <begin position="1"/>
        <end position="198"/>
    </location>
</feature>
<dbReference type="PANTHER" id="PTHR21631:SF3">
    <property type="entry name" value="BIFUNCTIONAL GLYOXYLATE CYCLE PROTEIN"/>
    <property type="match status" value="1"/>
</dbReference>
<evidence type="ECO:0000256" key="23">
    <source>
        <dbReference type="SAM" id="Phobius"/>
    </source>
</evidence>
<dbReference type="GO" id="GO:0020037">
    <property type="term" value="F:heme binding"/>
    <property type="evidence" value="ECO:0007669"/>
    <property type="project" value="InterPro"/>
</dbReference>
<comment type="similarity">
    <text evidence="3">Belongs to the isocitrate lyase/PEP mutase superfamily. Isocitrate lyase family.</text>
</comment>
<dbReference type="FunFam" id="1.10.10.850:FF:000001">
    <property type="entry name" value="Isocitrate lyase"/>
    <property type="match status" value="1"/>
</dbReference>
<keyword evidence="23" id="KW-1133">Transmembrane helix</keyword>
<keyword evidence="23" id="KW-0812">Transmembrane</keyword>
<name>A0A8J2HYB1_9PLEO</name>
<evidence type="ECO:0000256" key="5">
    <source>
        <dbReference type="ARBA" id="ARBA00012260"/>
    </source>
</evidence>
<gene>
    <name evidence="25" type="ORF">ALTATR162_LOCUS4294</name>
</gene>
<feature type="binding site" description="axial binding residue" evidence="21">
    <location>
        <position position="614"/>
    </location>
    <ligand>
        <name>heme b</name>
        <dbReference type="ChEBI" id="CHEBI:60344"/>
    </ligand>
    <ligandPart>
        <name>Fe</name>
        <dbReference type="ChEBI" id="CHEBI:18248"/>
    </ligandPart>
</feature>
<feature type="transmembrane region" description="Helical" evidence="23">
    <location>
        <begin position="144"/>
        <end position="163"/>
    </location>
</feature>
<dbReference type="EMBL" id="CAJRGZ010000017">
    <property type="protein sequence ID" value="CAG5156496.1"/>
    <property type="molecule type" value="Genomic_DNA"/>
</dbReference>
<evidence type="ECO:0000256" key="3">
    <source>
        <dbReference type="ARBA" id="ARBA00005704"/>
    </source>
</evidence>
<dbReference type="Pfam" id="PF03098">
    <property type="entry name" value="An_peroxidase"/>
    <property type="match status" value="1"/>
</dbReference>
<dbReference type="PANTHER" id="PTHR21631">
    <property type="entry name" value="ISOCITRATE LYASE/MALATE SYNTHASE"/>
    <property type="match status" value="1"/>
</dbReference>
<dbReference type="GO" id="GO:0031408">
    <property type="term" value="P:oxylipin biosynthetic process"/>
    <property type="evidence" value="ECO:0007669"/>
    <property type="project" value="UniProtKB-KW"/>
</dbReference>
<comment type="pathway">
    <text evidence="2">Carbohydrate metabolism; glyoxylate cycle; (S)-malate from isocitrate: step 1/2.</text>
</comment>
<dbReference type="OrthoDB" id="4078635at2759"/>
<keyword evidence="10" id="KW-0816">Tricarboxylic acid cycle</keyword>
<dbReference type="RefSeq" id="XP_043167839.1">
    <property type="nucleotide sequence ID" value="XM_043311904.1"/>
</dbReference>
<dbReference type="PROSITE" id="PS50292">
    <property type="entry name" value="PEROXIDASE_3"/>
    <property type="match status" value="1"/>
</dbReference>
<comment type="subunit">
    <text evidence="4">Homotetramer.</text>
</comment>
<reference evidence="25" key="1">
    <citation type="submission" date="2021-05" db="EMBL/GenBank/DDBJ databases">
        <authorList>
            <person name="Stam R."/>
        </authorList>
    </citation>
    <scope>NUCLEOTIDE SEQUENCE</scope>
    <source>
        <strain evidence="25">CS162</strain>
    </source>
</reference>
<feature type="transmembrane region" description="Helical" evidence="23">
    <location>
        <begin position="92"/>
        <end position="110"/>
    </location>
</feature>
<dbReference type="EC" id="4.1.3.1" evidence="6"/>
<dbReference type="InterPro" id="IPR034815">
    <property type="entry name" value="A_dioxygenase"/>
</dbReference>
<keyword evidence="13" id="KW-0925">Oxylipin biosynthesis</keyword>
<organism evidence="25 26">
    <name type="scientific">Alternaria atra</name>
    <dbReference type="NCBI Taxonomy" id="119953"/>
    <lineage>
        <taxon>Eukaryota</taxon>
        <taxon>Fungi</taxon>
        <taxon>Dikarya</taxon>
        <taxon>Ascomycota</taxon>
        <taxon>Pezizomycotina</taxon>
        <taxon>Dothideomycetes</taxon>
        <taxon>Pleosporomycetidae</taxon>
        <taxon>Pleosporales</taxon>
        <taxon>Pleosporineae</taxon>
        <taxon>Pleosporaceae</taxon>
        <taxon>Alternaria</taxon>
        <taxon>Alternaria sect. Ulocladioides</taxon>
    </lineage>
</organism>
<sequence length="1776" mass="200378">MAVALLFTWGLCACNHYQLFFGSGAQSVPEITPKPTQEEDAAYWKYWMFGSVVSWYAYHIGYLFIMGLIKLSILFFYLGFATQRTFRRLVKTLIVIIAVISIYCIFIIAFQCPETPSYAFSTAILTDRGAGHCFDLRIVFYWQAGWSMGSDIVILLLPMPVLYSLRMGRAKRLSVVAVFAVSLLIPIASGVRLWGLSLWANSGLHARYYGGYIIFCVPVMGLSKETEHKAYTYTPGLPQRALIAIFHSVNNTIPWHKLPTWIGVLNVAAFRYELRQKNLHDVYPSPDDQGTLGCPHLSDEQYLHTRHSDGLFNDLSAPKMGCTGMRFGRNVPREHTAKPSEEELMTPNPRLISEQLLKRDTFKPATTLNLLAAAWIQFQVHDWFQHENSASGKCIVPLPEGDKWNSPDGKMRVEKTQPDIALDGTDKTAPAYKNINTHWWDGSQIYGSSEIRTAELRGQSKNGKLTVDAQQLATFLPRDENGIPQTGFMTNWWLGLEMLHTLFVLEHNAICDALVAAYPDWSSEKLFDTARLVNCALMAKIHTVEWTPAILAHPVLEISMSANWWGILGERLYKLLGRVSATSEAISGIPGSGVEHQAAPYALTEEFVSVYRMHALIPDSIAFFSAQSGEHKTTHPIRDIAFEKARAPLEIDDMDFADVFYSFGVNYPGAITLNNTPDFLRDLHTPDGRHIDLGTIDVLRDRERGVPRYNAFRRLFHLRPASSFLELTGGNGAVAKKLAAIYEDDVEKVDLLVGCLAEPLPAGFGFSDTAFRVFILMASRRLKSDRFIAGDWNEETYSKVGMRWVQNGGMKDVLGRHFPGLEGVLAKSGNPFAPWTMLDANSEWEYAYLVTAPRFFGYAFNPVSFWYIYDHEHQLKKMILEVNNTFGERRMYLLDGSSPPSPPCTSDSEHTSGPEGQESQVPNGSKSKFTDVWMKDFHVSPFNSRKGSYALKAQNPFPSVDCENPAIDNTITLKSSKDHGKLVARLYSTGKAVDPDHLGFFGTARFILSWWWVGLVTFPRIIREAFRIFFKRKLHVWFRPEVLTSSVGRLPTSAEITLYEVFRNYLRKLVEEAEVDFNITFKASIPNVPTNMVCPTHVPGRNRPKKNMEIRVLTPAFYSRLIHYTYTSEAIDRECVFTDERNRTLWMCRPQLLPLLLSERSSIRLEDKETPPVRRGHLDELRWWLLKKLRCPPADPAYSVSPQSSAVNVDDIRARPYSELDRYVRDFFGQQYASQSLNAMSNIDAEDAQFQKEVQEVKQWWSDSRWRYTRRPFTAEDIVTKRGNLKITYPSNHQSKKLWEIVEGRFKNNDVSFTYGCLDPVMVTQMAKYLDTVYVSGWQASSTASSTDEPGPDLADYPYTTVPNKVGHLFMAQLFHDRKQREERLTTAKADRAKVASVDYLRPIIADADTGHGGLTAIMKLTKLFIEKGAAGIHIEDQAPGTKKCGHMAGKVLVPISEHINRLVAIRAQADIMGTDLLAVARTDSEAATLITSTIDPRDHHYILGCTNPALQPLGELMYAAEQAGKNGAELQAIEDAWTKEANLKLYHEAVIDTINAGVHVDKQSMINEFMEKSKGKSNSEARAIAAGLTGVDVYFNWEAARTREGYYRYQGGCETAINRAIAYAPYCDMIWMESKLPDFAQAKEFADGVHAVWPEQKLAYNLSPSFNWKAAMPRDEQETYIQRLAKLGYCWQFITLAGLHQSALMADTFSKAYAKQGMRAYGEIIQEPEAENKVDVLTHQKWSGANYVDNLLKMVSGGVSSTAAMGKGVTEDQFK</sequence>
<proteinExistence type="inferred from homology"/>
<keyword evidence="11" id="KW-0560">Oxidoreductase</keyword>
<dbReference type="Gene3D" id="1.10.10.850">
    <property type="match status" value="1"/>
</dbReference>
<evidence type="ECO:0000256" key="10">
    <source>
        <dbReference type="ARBA" id="ARBA00022532"/>
    </source>
</evidence>
<dbReference type="GO" id="GO:0004451">
    <property type="term" value="F:isocitrate lyase activity"/>
    <property type="evidence" value="ECO:0007669"/>
    <property type="project" value="UniProtKB-EC"/>
</dbReference>
<evidence type="ECO:0000256" key="16">
    <source>
        <dbReference type="ARBA" id="ARBA00023160"/>
    </source>
</evidence>
<dbReference type="Pfam" id="PF20684">
    <property type="entry name" value="Fung_rhodopsin"/>
    <property type="match status" value="1"/>
</dbReference>
<dbReference type="InterPro" id="IPR018523">
    <property type="entry name" value="Isocitrate_lyase_ph_CS"/>
</dbReference>
<dbReference type="Proteomes" id="UP000676310">
    <property type="component" value="Unassembled WGS sequence"/>
</dbReference>
<feature type="transmembrane region" description="Helical" evidence="23">
    <location>
        <begin position="175"/>
        <end position="195"/>
    </location>
</feature>
<dbReference type="Gene3D" id="1.10.640.10">
    <property type="entry name" value="Haem peroxidase domain superfamily, animal type"/>
    <property type="match status" value="1"/>
</dbReference>
<dbReference type="InterPro" id="IPR015813">
    <property type="entry name" value="Pyrv/PenolPyrv_kinase-like_dom"/>
</dbReference>
<dbReference type="InterPro" id="IPR006254">
    <property type="entry name" value="Isocitrate_lyase"/>
</dbReference>
<keyword evidence="15" id="KW-0443">Lipid metabolism</keyword>
<dbReference type="InterPro" id="IPR010775">
    <property type="entry name" value="DUF1365"/>
</dbReference>
<evidence type="ECO:0000256" key="4">
    <source>
        <dbReference type="ARBA" id="ARBA00011881"/>
    </source>
</evidence>
<dbReference type="EC" id="4.1.3.30" evidence="5"/>
<dbReference type="SUPFAM" id="SSF48113">
    <property type="entry name" value="Heme-dependent peroxidases"/>
    <property type="match status" value="1"/>
</dbReference>
<dbReference type="NCBIfam" id="TIGR01346">
    <property type="entry name" value="isocit_lyase"/>
    <property type="match status" value="1"/>
</dbReference>
<dbReference type="GO" id="GO:0006097">
    <property type="term" value="P:glyoxylate cycle"/>
    <property type="evidence" value="ECO:0007669"/>
    <property type="project" value="UniProtKB-KW"/>
</dbReference>
<dbReference type="PROSITE" id="PS00161">
    <property type="entry name" value="ISOCITRATE_LYASE"/>
    <property type="match status" value="1"/>
</dbReference>
<keyword evidence="14" id="KW-0276">Fatty acid metabolism</keyword>
<dbReference type="InterPro" id="IPR019791">
    <property type="entry name" value="Haem_peroxidase_animal"/>
</dbReference>
<keyword evidence="12 21" id="KW-0349">Heme</keyword>
<evidence type="ECO:0000256" key="1">
    <source>
        <dbReference type="ARBA" id="ARBA00001050"/>
    </source>
</evidence>
<keyword evidence="26" id="KW-1185">Reference proteome</keyword>
<evidence type="ECO:0000256" key="14">
    <source>
        <dbReference type="ARBA" id="ARBA00022832"/>
    </source>
</evidence>
<evidence type="ECO:0000259" key="24">
    <source>
        <dbReference type="Pfam" id="PF20684"/>
    </source>
</evidence>
<evidence type="ECO:0000256" key="22">
    <source>
        <dbReference type="SAM" id="MobiDB-lite"/>
    </source>
</evidence>
<protein>
    <recommendedName>
        <fullName evidence="7">Isocitrate lyase</fullName>
        <ecNumber evidence="6">4.1.3.1</ecNumber>
        <ecNumber evidence="5">4.1.3.30</ecNumber>
    </recommendedName>
    <alternativeName>
        <fullName evidence="19">Methylisocitrate lyase</fullName>
    </alternativeName>
    <alternativeName>
        <fullName evidence="20">Threo-D(S)-isocitrate glyoxylate-lyase</fullName>
    </alternativeName>
</protein>
<dbReference type="GO" id="GO:0046872">
    <property type="term" value="F:metal ion binding"/>
    <property type="evidence" value="ECO:0007669"/>
    <property type="project" value="UniProtKB-KW"/>
</dbReference>
<evidence type="ECO:0000313" key="25">
    <source>
        <dbReference type="EMBL" id="CAG5156496.1"/>
    </source>
</evidence>
<evidence type="ECO:0000256" key="19">
    <source>
        <dbReference type="ARBA" id="ARBA00042127"/>
    </source>
</evidence>
<keyword evidence="9" id="KW-0444">Lipid biosynthesis</keyword>
<dbReference type="GO" id="GO:0004601">
    <property type="term" value="F:peroxidase activity"/>
    <property type="evidence" value="ECO:0007669"/>
    <property type="project" value="UniProtKB-KW"/>
</dbReference>
<dbReference type="GO" id="GO:0046421">
    <property type="term" value="F:methylisocitrate lyase activity"/>
    <property type="evidence" value="ECO:0007669"/>
    <property type="project" value="UniProtKB-EC"/>
</dbReference>
<dbReference type="SUPFAM" id="SSF51621">
    <property type="entry name" value="Phosphoenolpyruvate/pyruvate domain"/>
    <property type="match status" value="1"/>
</dbReference>
<evidence type="ECO:0000256" key="2">
    <source>
        <dbReference type="ARBA" id="ARBA00004793"/>
    </source>
</evidence>
<comment type="catalytic activity">
    <reaction evidence="1">
        <text>(2S,3R)-3-hydroxybutane-1,2,3-tricarboxylate = pyruvate + succinate</text>
        <dbReference type="Rhea" id="RHEA:16809"/>
        <dbReference type="ChEBI" id="CHEBI:15361"/>
        <dbReference type="ChEBI" id="CHEBI:30031"/>
        <dbReference type="ChEBI" id="CHEBI:57429"/>
        <dbReference type="EC" id="4.1.3.30"/>
    </reaction>
</comment>
<evidence type="ECO:0000256" key="20">
    <source>
        <dbReference type="ARBA" id="ARBA00042323"/>
    </source>
</evidence>
<evidence type="ECO:0000256" key="8">
    <source>
        <dbReference type="ARBA" id="ARBA00022435"/>
    </source>
</evidence>
<evidence type="ECO:0000313" key="26">
    <source>
        <dbReference type="Proteomes" id="UP000676310"/>
    </source>
</evidence>
<evidence type="ECO:0000256" key="18">
    <source>
        <dbReference type="ARBA" id="ARBA00023531"/>
    </source>
</evidence>
<dbReference type="CDD" id="cd09818">
    <property type="entry name" value="PIOX_like"/>
    <property type="match status" value="1"/>
</dbReference>
<dbReference type="Gene3D" id="3.20.20.60">
    <property type="entry name" value="Phosphoenolpyruvate-binding domains"/>
    <property type="match status" value="1"/>
</dbReference>
<accession>A0A8J2HYB1</accession>
<keyword evidence="21" id="KW-0408">Iron</keyword>
<dbReference type="GO" id="GO:0006633">
    <property type="term" value="P:fatty acid biosynthetic process"/>
    <property type="evidence" value="ECO:0007669"/>
    <property type="project" value="UniProtKB-KW"/>
</dbReference>
<evidence type="ECO:0000256" key="21">
    <source>
        <dbReference type="PIRSR" id="PIRSR619791-2"/>
    </source>
</evidence>
<dbReference type="GO" id="GO:0006099">
    <property type="term" value="P:tricarboxylic acid cycle"/>
    <property type="evidence" value="ECO:0007669"/>
    <property type="project" value="UniProtKB-KW"/>
</dbReference>
<keyword evidence="8" id="KW-0329">Glyoxylate bypass</keyword>
<keyword evidence="23" id="KW-0472">Membrane</keyword>
<keyword evidence="16" id="KW-0275">Fatty acid biosynthesis</keyword>
<dbReference type="InterPro" id="IPR040442">
    <property type="entry name" value="Pyrv_kinase-like_dom_sf"/>
</dbReference>
<keyword evidence="21" id="KW-0479">Metal-binding</keyword>
<dbReference type="Pfam" id="PF00463">
    <property type="entry name" value="ICL"/>
    <property type="match status" value="1"/>
</dbReference>
<evidence type="ECO:0000256" key="11">
    <source>
        <dbReference type="ARBA" id="ARBA00022559"/>
    </source>
</evidence>
<evidence type="ECO:0000256" key="9">
    <source>
        <dbReference type="ARBA" id="ARBA00022516"/>
    </source>
</evidence>
<dbReference type="InterPro" id="IPR037120">
    <property type="entry name" value="Haem_peroxidase_sf_animal"/>
</dbReference>
<dbReference type="InterPro" id="IPR049326">
    <property type="entry name" value="Rhodopsin_dom_fungi"/>
</dbReference>
<dbReference type="InterPro" id="IPR010255">
    <property type="entry name" value="Haem_peroxidase_sf"/>
</dbReference>
<evidence type="ECO:0000256" key="17">
    <source>
        <dbReference type="ARBA" id="ARBA00023239"/>
    </source>
</evidence>
<feature type="region of interest" description="Disordered" evidence="22">
    <location>
        <begin position="896"/>
        <end position="926"/>
    </location>
</feature>
<evidence type="ECO:0000256" key="7">
    <source>
        <dbReference type="ARBA" id="ARBA00017446"/>
    </source>
</evidence>
<evidence type="ECO:0000256" key="6">
    <source>
        <dbReference type="ARBA" id="ARBA00012909"/>
    </source>
</evidence>
<evidence type="ECO:0000256" key="15">
    <source>
        <dbReference type="ARBA" id="ARBA00023098"/>
    </source>
</evidence>
<dbReference type="GO" id="GO:0006979">
    <property type="term" value="P:response to oxidative stress"/>
    <property type="evidence" value="ECO:0007669"/>
    <property type="project" value="InterPro"/>
</dbReference>
<dbReference type="Pfam" id="PF07103">
    <property type="entry name" value="DUF1365"/>
    <property type="match status" value="1"/>
</dbReference>
<keyword evidence="11" id="KW-0575">Peroxidase</keyword>
<evidence type="ECO:0000256" key="13">
    <source>
        <dbReference type="ARBA" id="ARBA00022767"/>
    </source>
</evidence>
<feature type="transmembrane region" description="Helical" evidence="23">
    <location>
        <begin position="56"/>
        <end position="80"/>
    </location>
</feature>
<evidence type="ECO:0000256" key="12">
    <source>
        <dbReference type="ARBA" id="ARBA00022617"/>
    </source>
</evidence>
<comment type="caution">
    <text evidence="25">The sequence shown here is derived from an EMBL/GenBank/DDBJ whole genome shotgun (WGS) entry which is preliminary data.</text>
</comment>